<dbReference type="EMBL" id="SRRZ01000095">
    <property type="protein sequence ID" value="NQE36692.1"/>
    <property type="molecule type" value="Genomic_DNA"/>
</dbReference>
<evidence type="ECO:0000259" key="1">
    <source>
        <dbReference type="SMART" id="SM00287"/>
    </source>
</evidence>
<comment type="caution">
    <text evidence="2">The sequence shown here is derived from an EMBL/GenBank/DDBJ whole genome shotgun (WGS) entry which is preliminary data.</text>
</comment>
<proteinExistence type="predicted"/>
<dbReference type="SMART" id="SM00287">
    <property type="entry name" value="SH3b"/>
    <property type="match status" value="1"/>
</dbReference>
<dbReference type="Proteomes" id="UP000702425">
    <property type="component" value="Unassembled WGS sequence"/>
</dbReference>
<sequence length="132" mass="14182">MEALALSHSFVAYESPESELQVKSLDELGLKIPNSAWIGVAGMAVALSVLSVGGEAQAACYSRCGKKSHHGHHSYAKVVTNGGRLNIRNRPDSCSHVIGKLYYGDHIKLTGRYKNGWAQLKGGGWVSASWLS</sequence>
<gene>
    <name evidence="2" type="ORF">E5S67_04457</name>
</gene>
<evidence type="ECO:0000313" key="2">
    <source>
        <dbReference type="EMBL" id="NQE36692.1"/>
    </source>
</evidence>
<reference evidence="2 3" key="1">
    <citation type="journal article" date="2020" name="Sci. Rep.">
        <title>A novel cyanobacterial geosmin producer, revising GeoA distribution and dispersion patterns in Bacteria.</title>
        <authorList>
            <person name="Churro C."/>
            <person name="Semedo-Aguiar A.P."/>
            <person name="Silva A.D."/>
            <person name="Pereira-Leal J.B."/>
            <person name="Leite R.B."/>
        </authorList>
    </citation>
    <scope>NUCLEOTIDE SEQUENCE [LARGE SCALE GENOMIC DNA]</scope>
    <source>
        <strain evidence="2 3">IPMA8</strain>
    </source>
</reference>
<dbReference type="InterPro" id="IPR003646">
    <property type="entry name" value="SH3-like_bac-type"/>
</dbReference>
<feature type="domain" description="SH3b" evidence="1">
    <location>
        <begin position="74"/>
        <end position="132"/>
    </location>
</feature>
<evidence type="ECO:0000313" key="3">
    <source>
        <dbReference type="Proteomes" id="UP000702425"/>
    </source>
</evidence>
<name>A0ABX2D407_9CYAN</name>
<dbReference type="Gene3D" id="2.30.30.40">
    <property type="entry name" value="SH3 Domains"/>
    <property type="match status" value="1"/>
</dbReference>
<dbReference type="RefSeq" id="WP_172190567.1">
    <property type="nucleotide sequence ID" value="NZ_CAWPPK010000313.1"/>
</dbReference>
<dbReference type="Pfam" id="PF08239">
    <property type="entry name" value="SH3_3"/>
    <property type="match status" value="1"/>
</dbReference>
<organism evidence="2 3">
    <name type="scientific">Microcoleus asticus IPMA8</name>
    <dbReference type="NCBI Taxonomy" id="2563858"/>
    <lineage>
        <taxon>Bacteria</taxon>
        <taxon>Bacillati</taxon>
        <taxon>Cyanobacteriota</taxon>
        <taxon>Cyanophyceae</taxon>
        <taxon>Oscillatoriophycideae</taxon>
        <taxon>Oscillatoriales</taxon>
        <taxon>Microcoleaceae</taxon>
        <taxon>Microcoleus</taxon>
        <taxon>Microcoleus asticus</taxon>
    </lineage>
</organism>
<protein>
    <recommendedName>
        <fullName evidence="1">SH3b domain-containing protein</fullName>
    </recommendedName>
</protein>
<accession>A0ABX2D407</accession>
<keyword evidence="3" id="KW-1185">Reference proteome</keyword>